<evidence type="ECO:0000313" key="1">
    <source>
        <dbReference type="EMBL" id="HGH59762.1"/>
    </source>
</evidence>
<accession>A0A7C4AQB3</accession>
<protein>
    <submittedName>
        <fullName evidence="1">Uncharacterized protein</fullName>
    </submittedName>
</protein>
<dbReference type="EMBL" id="DTGT01000015">
    <property type="protein sequence ID" value="HGH59762.1"/>
    <property type="molecule type" value="Genomic_DNA"/>
</dbReference>
<organism evidence="1">
    <name type="scientific">Desulfomonile tiedjei</name>
    <dbReference type="NCBI Taxonomy" id="2358"/>
    <lineage>
        <taxon>Bacteria</taxon>
        <taxon>Pseudomonadati</taxon>
        <taxon>Thermodesulfobacteriota</taxon>
        <taxon>Desulfomonilia</taxon>
        <taxon>Desulfomonilales</taxon>
        <taxon>Desulfomonilaceae</taxon>
        <taxon>Desulfomonile</taxon>
    </lineage>
</organism>
<sequence length="147" mass="16438">MSGAENTHPRKKNDGHDSKVVLAYKAPTAVVVHAVATNNTALRVQLRFLIVLLPHPLAQLKVSRQLDAARARVARVIYMNLIRQFNVCTDAPDNAGRFQNCQQSLAGVPVSPEVDWQHLPVIVKAFLMLQRVQYHDDLLMEEVQPLA</sequence>
<name>A0A7C4AQB3_9BACT</name>
<proteinExistence type="predicted"/>
<comment type="caution">
    <text evidence="1">The sequence shown here is derived from an EMBL/GenBank/DDBJ whole genome shotgun (WGS) entry which is preliminary data.</text>
</comment>
<gene>
    <name evidence="1" type="ORF">ENV54_00535</name>
</gene>
<reference evidence="1" key="1">
    <citation type="journal article" date="2020" name="mSystems">
        <title>Genome- and Community-Level Interaction Insights into Carbon Utilization and Element Cycling Functions of Hydrothermarchaeota in Hydrothermal Sediment.</title>
        <authorList>
            <person name="Zhou Z."/>
            <person name="Liu Y."/>
            <person name="Xu W."/>
            <person name="Pan J."/>
            <person name="Luo Z.H."/>
            <person name="Li M."/>
        </authorList>
    </citation>
    <scope>NUCLEOTIDE SEQUENCE [LARGE SCALE GENOMIC DNA]</scope>
    <source>
        <strain evidence="1">SpSt-769</strain>
    </source>
</reference>
<dbReference type="AlphaFoldDB" id="A0A7C4AQB3"/>